<evidence type="ECO:0000313" key="10">
    <source>
        <dbReference type="EMBL" id="EGL42100.1"/>
    </source>
</evidence>
<proteinExistence type="inferred from homology"/>
<evidence type="ECO:0000256" key="4">
    <source>
        <dbReference type="ARBA" id="ARBA00022475"/>
    </source>
</evidence>
<evidence type="ECO:0000256" key="1">
    <source>
        <dbReference type="ARBA" id="ARBA00004651"/>
    </source>
</evidence>
<dbReference type="Pfam" id="PF01594">
    <property type="entry name" value="AI-2E_transport"/>
    <property type="match status" value="1"/>
</dbReference>
<dbReference type="GO" id="GO:0055085">
    <property type="term" value="P:transmembrane transport"/>
    <property type="evidence" value="ECO:0007669"/>
    <property type="project" value="TreeGrafter"/>
</dbReference>
<dbReference type="Proteomes" id="UP000004018">
    <property type="component" value="Unassembled WGS sequence"/>
</dbReference>
<comment type="similarity">
    <text evidence="2">Belongs to the autoinducer-2 exporter (AI-2E) (TC 2.A.86) family.</text>
</comment>
<keyword evidence="6 8" id="KW-1133">Transmembrane helix</keyword>
<evidence type="ECO:0000256" key="3">
    <source>
        <dbReference type="ARBA" id="ARBA00022448"/>
    </source>
</evidence>
<keyword evidence="12" id="KW-1185">Reference proteome</keyword>
<feature type="transmembrane region" description="Helical" evidence="8">
    <location>
        <begin position="154"/>
        <end position="175"/>
    </location>
</feature>
<dbReference type="EMBL" id="AFIJ01000007">
    <property type="protein sequence ID" value="EGL42100.1"/>
    <property type="molecule type" value="Genomic_DNA"/>
</dbReference>
<protein>
    <recommendedName>
        <fullName evidence="13">ATP synthase F0, A subunit</fullName>
    </recommendedName>
</protein>
<accession>D3LVR1</accession>
<dbReference type="OrthoDB" id="9793390at2"/>
<keyword evidence="3" id="KW-0813">Transport</keyword>
<evidence type="ECO:0000313" key="11">
    <source>
        <dbReference type="Proteomes" id="UP000003242"/>
    </source>
</evidence>
<organism evidence="9 11">
    <name type="scientific">Megasphaera lornae</name>
    <dbReference type="NCBI Taxonomy" id="1000568"/>
    <lineage>
        <taxon>Bacteria</taxon>
        <taxon>Bacillati</taxon>
        <taxon>Bacillota</taxon>
        <taxon>Negativicutes</taxon>
        <taxon>Veillonellales</taxon>
        <taxon>Veillonellaceae</taxon>
        <taxon>Megasphaera</taxon>
    </lineage>
</organism>
<dbReference type="EMBL" id="ADGP01000021">
    <property type="protein sequence ID" value="EFD93714.1"/>
    <property type="molecule type" value="Genomic_DNA"/>
</dbReference>
<evidence type="ECO:0000256" key="2">
    <source>
        <dbReference type="ARBA" id="ARBA00009773"/>
    </source>
</evidence>
<evidence type="ECO:0000313" key="12">
    <source>
        <dbReference type="Proteomes" id="UP000004018"/>
    </source>
</evidence>
<reference evidence="9" key="2">
    <citation type="submission" date="2009-12" db="EMBL/GenBank/DDBJ databases">
        <authorList>
            <person name="Madupu R."/>
            <person name="Durkin A.S."/>
            <person name="Torralba M."/>
            <person name="Methe B."/>
            <person name="Sutton G.G."/>
            <person name="Strausberg R.L."/>
            <person name="Nelson K.E."/>
        </authorList>
    </citation>
    <scope>NUCLEOTIDE SEQUENCE</scope>
    <source>
        <strain evidence="9">28L</strain>
    </source>
</reference>
<keyword evidence="7 8" id="KW-0472">Membrane</keyword>
<comment type="caution">
    <text evidence="9">The sequence shown here is derived from an EMBL/GenBank/DDBJ whole genome shotgun (WGS) entry which is preliminary data.</text>
</comment>
<keyword evidence="4" id="KW-1003">Cell membrane</keyword>
<feature type="transmembrane region" description="Helical" evidence="8">
    <location>
        <begin position="322"/>
        <end position="344"/>
    </location>
</feature>
<evidence type="ECO:0000256" key="5">
    <source>
        <dbReference type="ARBA" id="ARBA00022692"/>
    </source>
</evidence>
<evidence type="ECO:0000256" key="6">
    <source>
        <dbReference type="ARBA" id="ARBA00022989"/>
    </source>
</evidence>
<dbReference type="PANTHER" id="PTHR21716">
    <property type="entry name" value="TRANSMEMBRANE PROTEIN"/>
    <property type="match status" value="1"/>
</dbReference>
<dbReference type="eggNOG" id="COG0628">
    <property type="taxonomic scope" value="Bacteria"/>
</dbReference>
<feature type="transmembrane region" description="Helical" evidence="8">
    <location>
        <begin position="66"/>
        <end position="87"/>
    </location>
</feature>
<dbReference type="AlphaFoldDB" id="D3LVR1"/>
<dbReference type="Proteomes" id="UP000003242">
    <property type="component" value="Unassembled WGS sequence"/>
</dbReference>
<feature type="transmembrane region" description="Helical" evidence="8">
    <location>
        <begin position="297"/>
        <end position="316"/>
    </location>
</feature>
<reference evidence="11" key="1">
    <citation type="submission" date="2009-12" db="EMBL/GenBank/DDBJ databases">
        <title>Sequence of Clostridiales genomosp. BVAB3 str. UPII9-5.</title>
        <authorList>
            <person name="Madupu R."/>
            <person name="Durkin A.S."/>
            <person name="Torralba M."/>
            <person name="Methe B."/>
            <person name="Sutton G.G."/>
            <person name="Strausberg R.L."/>
            <person name="Nelson K.E."/>
        </authorList>
    </citation>
    <scope>NUCLEOTIDE SEQUENCE [LARGE SCALE GENOMIC DNA]</scope>
    <source>
        <strain evidence="11">28L</strain>
    </source>
</reference>
<gene>
    <name evidence="9" type="ORF">HMPREF0889_1068</name>
    <name evidence="10" type="ORF">HMPREF1039_0239</name>
</gene>
<dbReference type="GO" id="GO:0005886">
    <property type="term" value="C:plasma membrane"/>
    <property type="evidence" value="ECO:0007669"/>
    <property type="project" value="UniProtKB-SubCell"/>
</dbReference>
<feature type="transmembrane region" description="Helical" evidence="8">
    <location>
        <begin position="216"/>
        <end position="237"/>
    </location>
</feature>
<reference evidence="10 12" key="3">
    <citation type="submission" date="2011-04" db="EMBL/GenBank/DDBJ databases">
        <authorList>
            <person name="Harkins D.M."/>
            <person name="Madupu R."/>
            <person name="Durkin A.S."/>
            <person name="Torralba M."/>
            <person name="Methe B."/>
            <person name="Sutton G.G."/>
            <person name="Nelson K.E."/>
        </authorList>
    </citation>
    <scope>NUCLEOTIDE SEQUENCE [LARGE SCALE GENOMIC DNA]</scope>
    <source>
        <strain evidence="10 12">UPII 199-6</strain>
    </source>
</reference>
<feature type="transmembrane region" description="Helical" evidence="8">
    <location>
        <begin position="9"/>
        <end position="30"/>
    </location>
</feature>
<evidence type="ECO:0008006" key="13">
    <source>
        <dbReference type="Google" id="ProtNLM"/>
    </source>
</evidence>
<evidence type="ECO:0000256" key="7">
    <source>
        <dbReference type="ARBA" id="ARBA00023136"/>
    </source>
</evidence>
<evidence type="ECO:0000256" key="8">
    <source>
        <dbReference type="SAM" id="Phobius"/>
    </source>
</evidence>
<comment type="subcellular location">
    <subcellularLocation>
        <location evidence="1">Cell membrane</location>
        <topology evidence="1">Multi-pass membrane protein</topology>
    </subcellularLocation>
</comment>
<dbReference type="PANTHER" id="PTHR21716:SF53">
    <property type="entry name" value="PERMEASE PERM-RELATED"/>
    <property type="match status" value="1"/>
</dbReference>
<dbReference type="InterPro" id="IPR002549">
    <property type="entry name" value="AI-2E-like"/>
</dbReference>
<evidence type="ECO:0000313" key="9">
    <source>
        <dbReference type="EMBL" id="EFD93714.1"/>
    </source>
</evidence>
<sequence>MIWGKDTQFWLRTALVILAVLLFISIHAVYWPLVVSLIFTFILIPIRDGLRYLVYGICKCRLPENLAIGFSFVILILILACVANVILRPLLYQLNLLAANFNTIVLQMSVLVNHLENDQTHVYIPEQVKQLINEALVKAGNYGVDSITNVVKSVVVIAGTVVEFCVVPFITFYFMKDGAHLVQSFISIFPPTYRPRLEGIAGEIHRVLSRYIRGQIILSCIIAGVIFCGMWIMGVPYPMVIGLLAAITEWIPIVGPIVGAVPAILLGATVSGSLALKVLIFYVIVQQMDSHVIMPQVMGAVIRLHPVVIIISLLIGGTLMGVAGMILTVPITAVLQILCSHLWFYELYKDKEMDVHGKR</sequence>
<dbReference type="STRING" id="699218.HMPREF0889_1068"/>
<name>D3LVR1_9FIRM</name>
<dbReference type="RefSeq" id="WP_007390561.1">
    <property type="nucleotide sequence ID" value="NZ_ADGP01000021.1"/>
</dbReference>
<keyword evidence="5 8" id="KW-0812">Transmembrane</keyword>
<feature type="transmembrane region" description="Helical" evidence="8">
    <location>
        <begin position="257"/>
        <end position="285"/>
    </location>
</feature>